<feature type="transmembrane region" description="Helical" evidence="2">
    <location>
        <begin position="823"/>
        <end position="841"/>
    </location>
</feature>
<proteinExistence type="predicted"/>
<keyword evidence="4" id="KW-1185">Reference proteome</keyword>
<accession>A0ABD5WZK3</accession>
<protein>
    <submittedName>
        <fullName evidence="3">COG1361 S-layer family protein</fullName>
    </submittedName>
</protein>
<keyword evidence="2" id="KW-0472">Membrane</keyword>
<dbReference type="Gene3D" id="2.60.40.10">
    <property type="entry name" value="Immunoglobulins"/>
    <property type="match status" value="1"/>
</dbReference>
<feature type="region of interest" description="Disordered" evidence="1">
    <location>
        <begin position="30"/>
        <end position="122"/>
    </location>
</feature>
<dbReference type="AlphaFoldDB" id="A0ABD5WZK3"/>
<dbReference type="RefSeq" id="WP_276237819.1">
    <property type="nucleotide sequence ID" value="NZ_CP119989.1"/>
</dbReference>
<sequence length="989" mass="103247">MSRQRRGRVLLVTLLLVTGAVAVVVPGVPTVAAGGDCTDSTMTEESSHSCDDDTTDDGSDGTDGSDGDGSESDGTDGSDGDGSESDGTDGSDGDGSDSDDGESTATPTATPTPVTVEGEPDVDVFLPDNTVAPGEERRLTVQIANGGTVDDEGLDTPPTGQEAVTTARNVRVELDDGDAPVTVNTAETALGDLPAGSVAEAGFAIQVDEDADPGVYDLEVTVEYDYTEEITDDDSDREFERDTFDVELVVTEDGRFRVTDVDSDLQVGETGPVDIELRNVGEEDLRDATVTVRSPNDDLRLGGDGEATRAVGDWDDGDRETVTVDATLSADAASQQYPLEVTVSYTDENGDRQTSTVLVASVEPDGEQSFTVTDVESTLRVGEEGRVTGTVENEGPRDVEAAVIRVVETDENVRVRDPVTVLGDVEEDDDADFSLPVSVLDTAQPGERRVTVVVEYVTPAGDRRESDPIDLIVDVSSETARFELTAVDARLQAGDDGPLVLTVVNRGDETLTDATVSLASRSSGLLVGDGLNDTRFVGRWEPGERRIVTYRVRAGEDTAGQTYAFEASVAFEDEDGQQRRSDALAFGATPVSEQTFDARTVESTLRVGEEGRVRVAVTNTGPTAVSAVGVTLVTEAQNVAPIETEAAVGELAPGATATFDLPIEITENAGPGTRQLSYRVAYTDDDGDRRESDPLTTDVEIAPARDPFAVDDRSATVTAGESDVVELTLTNTRGVPLTDIRAKAFADDPLSVDDDQVFVSSLAPGESVTIQFTVSAAGGAAEKPYLLSVDFLYTTPDGDTELSDPVNVGVGVVQPAPQQLPDWLVPVLVGFVILLVAAFLLRRRLGGRSSPAPRGDVPTTTQDGGSDDPGPAATGEVGASETAGDGGVDQPDDADDEWGAFERAAVAEVDTADSQSNEGSARHDGGGPADGGWGAFERATVAEADGDSETAWGAFERAVVSEAHTPDQQSDDASTGHEGGDDGPPGTDG</sequence>
<feature type="compositionally biased region" description="Acidic residues" evidence="1">
    <location>
        <begin position="52"/>
        <end position="102"/>
    </location>
</feature>
<evidence type="ECO:0000313" key="4">
    <source>
        <dbReference type="Proteomes" id="UP001596388"/>
    </source>
</evidence>
<evidence type="ECO:0000256" key="2">
    <source>
        <dbReference type="SAM" id="Phobius"/>
    </source>
</evidence>
<keyword evidence="2" id="KW-1133">Transmembrane helix</keyword>
<dbReference type="Proteomes" id="UP001596388">
    <property type="component" value="Unassembled WGS sequence"/>
</dbReference>
<name>A0ABD5WZK3_9EURY</name>
<reference evidence="3 4" key="1">
    <citation type="journal article" date="2019" name="Int. J. Syst. Evol. Microbiol.">
        <title>The Global Catalogue of Microorganisms (GCM) 10K type strain sequencing project: providing services to taxonomists for standard genome sequencing and annotation.</title>
        <authorList>
            <consortium name="The Broad Institute Genomics Platform"/>
            <consortium name="The Broad Institute Genome Sequencing Center for Infectious Disease"/>
            <person name="Wu L."/>
            <person name="Ma J."/>
        </authorList>
    </citation>
    <scope>NUCLEOTIDE SEQUENCE [LARGE SCALE GENOMIC DNA]</scope>
    <source>
        <strain evidence="3 4">DT55</strain>
    </source>
</reference>
<evidence type="ECO:0000313" key="3">
    <source>
        <dbReference type="EMBL" id="MFC7097687.1"/>
    </source>
</evidence>
<dbReference type="EMBL" id="JBHTAG010000003">
    <property type="protein sequence ID" value="MFC7097687.1"/>
    <property type="molecule type" value="Genomic_DNA"/>
</dbReference>
<gene>
    <name evidence="3" type="ORF">ACFQKD_10255</name>
</gene>
<dbReference type="PANTHER" id="PTHR35902">
    <property type="entry name" value="S-LAYER DOMAIN-LIKE PROTEIN-RELATED"/>
    <property type="match status" value="1"/>
</dbReference>
<organism evidence="3 4">
    <name type="scientific">Halobaculum marinum</name>
    <dbReference type="NCBI Taxonomy" id="3031996"/>
    <lineage>
        <taxon>Archaea</taxon>
        <taxon>Methanobacteriati</taxon>
        <taxon>Methanobacteriota</taxon>
        <taxon>Stenosarchaea group</taxon>
        <taxon>Halobacteria</taxon>
        <taxon>Halobacteriales</taxon>
        <taxon>Haloferacaceae</taxon>
        <taxon>Halobaculum</taxon>
    </lineage>
</organism>
<evidence type="ECO:0000256" key="1">
    <source>
        <dbReference type="SAM" id="MobiDB-lite"/>
    </source>
</evidence>
<feature type="region of interest" description="Disordered" evidence="1">
    <location>
        <begin position="847"/>
        <end position="895"/>
    </location>
</feature>
<dbReference type="PANTHER" id="PTHR35902:SF3">
    <property type="entry name" value="NPCBM-ASSOCIATED, NEW3 DOMAIN OF ALPHA-GALACTOSIDASE"/>
    <property type="match status" value="1"/>
</dbReference>
<dbReference type="InterPro" id="IPR013783">
    <property type="entry name" value="Ig-like_fold"/>
</dbReference>
<dbReference type="GeneID" id="79271404"/>
<feature type="compositionally biased region" description="Low complexity" evidence="1">
    <location>
        <begin position="103"/>
        <end position="116"/>
    </location>
</feature>
<keyword evidence="2" id="KW-0812">Transmembrane</keyword>
<comment type="caution">
    <text evidence="3">The sequence shown here is derived from an EMBL/GenBank/DDBJ whole genome shotgun (WGS) entry which is preliminary data.</text>
</comment>
<feature type="region of interest" description="Disordered" evidence="1">
    <location>
        <begin position="909"/>
        <end position="989"/>
    </location>
</feature>